<dbReference type="PANTHER" id="PTHR14549">
    <property type="entry name" value="TRANSMEMBRANE PROTEIN 223"/>
    <property type="match status" value="1"/>
</dbReference>
<evidence type="ECO:0000313" key="2">
    <source>
        <dbReference type="EMBL" id="RLU17808.1"/>
    </source>
</evidence>
<evidence type="ECO:0000313" key="3">
    <source>
        <dbReference type="Proteomes" id="UP000279307"/>
    </source>
</evidence>
<dbReference type="OrthoDB" id="5950063at2759"/>
<keyword evidence="1" id="KW-1133">Transmembrane helix</keyword>
<proteinExistence type="predicted"/>
<dbReference type="AlphaFoldDB" id="A0A3L8DD05"/>
<dbReference type="PANTHER" id="PTHR14549:SF2">
    <property type="entry name" value="TRANSMEMBRANE PROTEIN 223"/>
    <property type="match status" value="1"/>
</dbReference>
<name>A0A3L8DD05_OOCBI</name>
<comment type="caution">
    <text evidence="2">The sequence shown here is derived from an EMBL/GenBank/DDBJ whole genome shotgun (WGS) entry which is preliminary data.</text>
</comment>
<evidence type="ECO:0000256" key="1">
    <source>
        <dbReference type="SAM" id="Phobius"/>
    </source>
</evidence>
<accession>A0A3L8DD05</accession>
<feature type="transmembrane region" description="Helical" evidence="1">
    <location>
        <begin position="147"/>
        <end position="169"/>
    </location>
</feature>
<protein>
    <recommendedName>
        <fullName evidence="4">Transmembrane protein 223</fullName>
    </recommendedName>
</protein>
<sequence>MLSTAFKCSTLSKVVLSELRSIQGITQRYFKYDKNVFSVGLTVRTILTKCTRSSDGLVRPTSLLKSKSLSQGSVQRQHSGLDVNTNVKNNVILYKYDNPKQSRNFKLFIFAHLIGWSVLAYAIYKPSLMDIFTTDISMKQYFQDHVWRFPIFVFSSFIGPSMFLLFYFLQSRTLKYIILNKGGETLTFITHHMFKRKSTINNLPVRSVSSTKHRTDDGTYISLKVKNRPFYFLVEKTGTFVNPKLFDYVMLIS</sequence>
<dbReference type="InterPro" id="IPR045325">
    <property type="entry name" value="TMEM70/TMEM186/TMEM223"/>
</dbReference>
<evidence type="ECO:0008006" key="4">
    <source>
        <dbReference type="Google" id="ProtNLM"/>
    </source>
</evidence>
<dbReference type="InterPro" id="IPR026100">
    <property type="entry name" value="Tmem223"/>
</dbReference>
<feature type="transmembrane region" description="Helical" evidence="1">
    <location>
        <begin position="105"/>
        <end position="124"/>
    </location>
</feature>
<dbReference type="EMBL" id="QOIP01000010">
    <property type="protein sequence ID" value="RLU17808.1"/>
    <property type="molecule type" value="Genomic_DNA"/>
</dbReference>
<dbReference type="Pfam" id="PF06979">
    <property type="entry name" value="TMEM70"/>
    <property type="match status" value="1"/>
</dbReference>
<gene>
    <name evidence="2" type="ORF">DMN91_010046</name>
</gene>
<keyword evidence="1" id="KW-0812">Transmembrane</keyword>
<dbReference type="GO" id="GO:0005739">
    <property type="term" value="C:mitochondrion"/>
    <property type="evidence" value="ECO:0007669"/>
    <property type="project" value="TreeGrafter"/>
</dbReference>
<organism evidence="2 3">
    <name type="scientific">Ooceraea biroi</name>
    <name type="common">Clonal raider ant</name>
    <name type="synonym">Cerapachys biroi</name>
    <dbReference type="NCBI Taxonomy" id="2015173"/>
    <lineage>
        <taxon>Eukaryota</taxon>
        <taxon>Metazoa</taxon>
        <taxon>Ecdysozoa</taxon>
        <taxon>Arthropoda</taxon>
        <taxon>Hexapoda</taxon>
        <taxon>Insecta</taxon>
        <taxon>Pterygota</taxon>
        <taxon>Neoptera</taxon>
        <taxon>Endopterygota</taxon>
        <taxon>Hymenoptera</taxon>
        <taxon>Apocrita</taxon>
        <taxon>Aculeata</taxon>
        <taxon>Formicoidea</taxon>
        <taxon>Formicidae</taxon>
        <taxon>Dorylinae</taxon>
        <taxon>Ooceraea</taxon>
    </lineage>
</organism>
<dbReference type="Proteomes" id="UP000279307">
    <property type="component" value="Chromosome 10"/>
</dbReference>
<keyword evidence="1" id="KW-0472">Membrane</keyword>
<reference evidence="2 3" key="1">
    <citation type="journal article" date="2018" name="Genome Res.">
        <title>The genomic architecture and molecular evolution of ant odorant receptors.</title>
        <authorList>
            <person name="McKenzie S.K."/>
            <person name="Kronauer D.J.C."/>
        </authorList>
    </citation>
    <scope>NUCLEOTIDE SEQUENCE [LARGE SCALE GENOMIC DNA]</scope>
    <source>
        <strain evidence="2">Clonal line C1</strain>
    </source>
</reference>